<sequence>MDKIIQVNETRRTNLQQRWHNFPEACGRPAPDLDIPIVCIAGHHTHIVGDHLESAGADFDTFEHCCPSIQNRSNIYTTGRQCDFQTCFTHQTEVALNWEACVMDAAGKKMSELEAKGRKFNFTKEEAFHGRCEWIDYASLRRELKYDKSAAVPLSVSKFVVLALSIAPLLIDFL</sequence>
<protein>
    <submittedName>
        <fullName evidence="1">Uncharacterized protein</fullName>
    </submittedName>
</protein>
<accession>A0ACC3YSU4</accession>
<comment type="caution">
    <text evidence="1">The sequence shown here is derived from an EMBL/GenBank/DDBJ whole genome shotgun (WGS) entry which is preliminary data.</text>
</comment>
<keyword evidence="2" id="KW-1185">Reference proteome</keyword>
<organism evidence="1 2">
    <name type="scientific">Colletotrichum truncatum</name>
    <name type="common">Anthracnose fungus</name>
    <name type="synonym">Colletotrichum capsici</name>
    <dbReference type="NCBI Taxonomy" id="5467"/>
    <lineage>
        <taxon>Eukaryota</taxon>
        <taxon>Fungi</taxon>
        <taxon>Dikarya</taxon>
        <taxon>Ascomycota</taxon>
        <taxon>Pezizomycotina</taxon>
        <taxon>Sordariomycetes</taxon>
        <taxon>Hypocreomycetidae</taxon>
        <taxon>Glomerellales</taxon>
        <taxon>Glomerellaceae</taxon>
        <taxon>Colletotrichum</taxon>
        <taxon>Colletotrichum truncatum species complex</taxon>
    </lineage>
</organism>
<proteinExistence type="predicted"/>
<dbReference type="Proteomes" id="UP000805649">
    <property type="component" value="Unassembled WGS sequence"/>
</dbReference>
<reference evidence="1 2" key="1">
    <citation type="journal article" date="2020" name="Phytopathology">
        <title>Genome Sequence Resources of Colletotrichum truncatum, C. plurivorum, C. musicola, and C. sojae: Four Species Pathogenic to Soybean (Glycine max).</title>
        <authorList>
            <person name="Rogerio F."/>
            <person name="Boufleur T.R."/>
            <person name="Ciampi-Guillardi M."/>
            <person name="Sukno S.A."/>
            <person name="Thon M.R."/>
            <person name="Massola Junior N.S."/>
            <person name="Baroncelli R."/>
        </authorList>
    </citation>
    <scope>NUCLEOTIDE SEQUENCE [LARGE SCALE GENOMIC DNA]</scope>
    <source>
        <strain evidence="1 2">CMES1059</strain>
    </source>
</reference>
<name>A0ACC3YSU4_COLTU</name>
<gene>
    <name evidence="1" type="ORF">CTRU02_209556</name>
</gene>
<evidence type="ECO:0000313" key="2">
    <source>
        <dbReference type="Proteomes" id="UP000805649"/>
    </source>
</evidence>
<evidence type="ECO:0000313" key="1">
    <source>
        <dbReference type="EMBL" id="KAL0934965.1"/>
    </source>
</evidence>
<dbReference type="EMBL" id="VUJX02000006">
    <property type="protein sequence ID" value="KAL0934965.1"/>
    <property type="molecule type" value="Genomic_DNA"/>
</dbReference>